<accession>G8XSU2</accession>
<organism evidence="1 2">
    <name type="scientific">Saimiriine betaherpesvirus 4</name>
    <dbReference type="NCBI Taxonomy" id="1535247"/>
    <lineage>
        <taxon>Viruses</taxon>
        <taxon>Duplodnaviria</taxon>
        <taxon>Heunggongvirae</taxon>
        <taxon>Peploviricota</taxon>
        <taxon>Herviviricetes</taxon>
        <taxon>Herpesvirales</taxon>
        <taxon>Orthoherpesviridae</taxon>
        <taxon>Betaherpesvirinae</taxon>
        <taxon>Cytomegalovirus</taxon>
        <taxon>Cytomegalovirus saimiriinebeta4</taxon>
    </lineage>
</organism>
<name>G8XSU2_9BETA</name>
<protein>
    <submittedName>
        <fullName evidence="1">Protein A20</fullName>
    </submittedName>
</protein>
<evidence type="ECO:0000313" key="2">
    <source>
        <dbReference type="Proteomes" id="UP000097892"/>
    </source>
</evidence>
<proteinExistence type="predicted"/>
<dbReference type="Proteomes" id="UP000097892">
    <property type="component" value="Segment"/>
</dbReference>
<dbReference type="OrthoDB" id="105at10358"/>
<dbReference type="KEGG" id="vg:11464259"/>
<sequence>MMVNACRHLAAASGFVTCLTDLLDEVYRSSREQFQETLMTFLHSRCDGFVPVYWPPEAVYLVGREDVFGIDLKQKNFFNRFEILQSRRWIIFGGVIRMSETWYQHREVWVLFTSAREMMTYDPIDRVLWRIDSWRTGVLYLSNMSCFYDKRFAKRSSEEILYGLRPTRVERGFLRLDFNHSQCLLSYVAQNVGFVFNHGDGCSFSVGTVTHADTVRNVSSAVLRCLLEAGYEVIGRSQLYERLIVVDVHCNVYALLPGSCLFTLANSFRAFLRIGLKFLLKGRRCCFAEIGSHFVPVGKRVRFPCDIRYSLPGDEELIRHLNPVLQSVRQRRPLRG</sequence>
<keyword evidence="2" id="KW-1185">Reference proteome</keyword>
<reference evidence="1" key="1">
    <citation type="submission" date="2011-12" db="EMBL/GenBank/DDBJ databases">
        <title>Comparative genomics of primate cytomegaloviruses.</title>
        <authorList>
            <person name="Davison A.J."/>
            <person name="Holton M."/>
            <person name="Dolan A."/>
            <person name="Dargan D.J."/>
            <person name="Gatherer D."/>
            <person name="Hayward G.S."/>
        </authorList>
    </citation>
    <scope>NUCLEOTIDE SEQUENCE [LARGE SCALE GENOMIC DNA]</scope>
    <source>
        <strain evidence="1">SqSHV</strain>
    </source>
</reference>
<gene>
    <name evidence="1" type="primary">A20</name>
</gene>
<dbReference type="GeneID" id="11464259"/>
<dbReference type="RefSeq" id="YP_004940200.1">
    <property type="nucleotide sequence ID" value="NC_016448.1"/>
</dbReference>
<evidence type="ECO:0000313" key="1">
    <source>
        <dbReference type="EMBL" id="AEV80889.1"/>
    </source>
</evidence>
<dbReference type="EMBL" id="FJ483967">
    <property type="protein sequence ID" value="AEV80889.1"/>
    <property type="molecule type" value="Genomic_DNA"/>
</dbReference>